<comment type="caution">
    <text evidence="8">Lacks conserved residue(s) required for the propagation of feature annotation.</text>
</comment>
<keyword evidence="7 8" id="KW-0807">Transducer</keyword>
<keyword evidence="6 8" id="KW-0675">Receptor</keyword>
<feature type="transmembrane region" description="Helical" evidence="8">
    <location>
        <begin position="54"/>
        <end position="71"/>
    </location>
</feature>
<organism evidence="9 10">
    <name type="scientific">Cotesia congregata</name>
    <name type="common">Parasitoid wasp</name>
    <name type="synonym">Apanteles congregatus</name>
    <dbReference type="NCBI Taxonomy" id="51543"/>
    <lineage>
        <taxon>Eukaryota</taxon>
        <taxon>Metazoa</taxon>
        <taxon>Ecdysozoa</taxon>
        <taxon>Arthropoda</taxon>
        <taxon>Hexapoda</taxon>
        <taxon>Insecta</taxon>
        <taxon>Pterygota</taxon>
        <taxon>Neoptera</taxon>
        <taxon>Endopterygota</taxon>
        <taxon>Hymenoptera</taxon>
        <taxon>Apocrita</taxon>
        <taxon>Ichneumonoidea</taxon>
        <taxon>Braconidae</taxon>
        <taxon>Microgastrinae</taxon>
        <taxon>Cotesia</taxon>
    </lineage>
</organism>
<comment type="function">
    <text evidence="8">Gustatory receptor which mediates acceptance or avoidance behavior, depending on its substrates.</text>
</comment>
<evidence type="ECO:0000313" key="10">
    <source>
        <dbReference type="Proteomes" id="UP000786811"/>
    </source>
</evidence>
<feature type="transmembrane region" description="Helical" evidence="8">
    <location>
        <begin position="12"/>
        <end position="33"/>
    </location>
</feature>
<dbReference type="GO" id="GO:0030425">
    <property type="term" value="C:dendrite"/>
    <property type="evidence" value="ECO:0007669"/>
    <property type="project" value="TreeGrafter"/>
</dbReference>
<dbReference type="GO" id="GO:0007165">
    <property type="term" value="P:signal transduction"/>
    <property type="evidence" value="ECO:0007669"/>
    <property type="project" value="UniProtKB-KW"/>
</dbReference>
<reference evidence="9" key="1">
    <citation type="submission" date="2021-04" db="EMBL/GenBank/DDBJ databases">
        <authorList>
            <person name="Chebbi M.A.C M."/>
        </authorList>
    </citation>
    <scope>NUCLEOTIDE SEQUENCE</scope>
</reference>
<evidence type="ECO:0000256" key="3">
    <source>
        <dbReference type="ARBA" id="ARBA00022692"/>
    </source>
</evidence>
<dbReference type="GO" id="GO:0008049">
    <property type="term" value="P:male courtship behavior"/>
    <property type="evidence" value="ECO:0007669"/>
    <property type="project" value="TreeGrafter"/>
</dbReference>
<dbReference type="GO" id="GO:0005886">
    <property type="term" value="C:plasma membrane"/>
    <property type="evidence" value="ECO:0007669"/>
    <property type="project" value="UniProtKB-SubCell"/>
</dbReference>
<evidence type="ECO:0000256" key="7">
    <source>
        <dbReference type="ARBA" id="ARBA00023224"/>
    </source>
</evidence>
<comment type="caution">
    <text evidence="9">The sequence shown here is derived from an EMBL/GenBank/DDBJ whole genome shotgun (WGS) entry which is preliminary data.</text>
</comment>
<comment type="subcellular location">
    <subcellularLocation>
        <location evidence="1 8">Cell membrane</location>
        <topology evidence="1 8">Multi-pass membrane protein</topology>
    </subcellularLocation>
</comment>
<evidence type="ECO:0000256" key="4">
    <source>
        <dbReference type="ARBA" id="ARBA00022989"/>
    </source>
</evidence>
<keyword evidence="4 8" id="KW-1133">Transmembrane helix</keyword>
<evidence type="ECO:0000256" key="8">
    <source>
        <dbReference type="RuleBase" id="RU363108"/>
    </source>
</evidence>
<evidence type="ECO:0000313" key="9">
    <source>
        <dbReference type="EMBL" id="CAG5075308.1"/>
    </source>
</evidence>
<dbReference type="EMBL" id="CAJNRD030001116">
    <property type="protein sequence ID" value="CAG5075308.1"/>
    <property type="molecule type" value="Genomic_DNA"/>
</dbReference>
<gene>
    <name evidence="9" type="ORF">HICCMSTLAB_LOCUS1462</name>
</gene>
<feature type="transmembrane region" description="Helical" evidence="8">
    <location>
        <begin position="257"/>
        <end position="278"/>
    </location>
</feature>
<dbReference type="Pfam" id="PF08395">
    <property type="entry name" value="7tm_7"/>
    <property type="match status" value="1"/>
</dbReference>
<dbReference type="PANTHER" id="PTHR21143">
    <property type="entry name" value="INVERTEBRATE GUSTATORY RECEPTOR"/>
    <property type="match status" value="1"/>
</dbReference>
<dbReference type="GO" id="GO:0007635">
    <property type="term" value="P:chemosensory behavior"/>
    <property type="evidence" value="ECO:0007669"/>
    <property type="project" value="TreeGrafter"/>
</dbReference>
<keyword evidence="10" id="KW-1185">Reference proteome</keyword>
<sequence length="411" mass="47919">MNLAKLSKSKTLPIRLLIIFFKVSGFAPFKVSVLPKPFFKKRSRIRLLYSPKGIVYNFILSLPMIRLLVFSIAKHNAEDPTYILGKCMVISSAFAAPVILGYYCIKQGAIIEVLSRLLKLEDDLLDKFNRSVSRLHKSITYETVVFVIYISLTSSHVALTYFEYPGLWKRSLVTLFIEITINNLIFQYSLIVYYINKRLNYMNELLLSLSKSDNNRLKNEVTFLTSSSHNEMILKTIVLIRELQRSLYDIFKEISKFFTWPIFFAMTIFCIRMLLYAFKFVKRLILHPEETNVVIFIKCPISVLKEMFIIIIMARHMTQITVEMQKAGEIIYKIMDIYSTSGKIQSELEQFSIEILLRRIPKSIFGLFTIDGSHVAMIVRSTITYVIILVQFNYNLHTQYDGNIVPDKYRL</sequence>
<evidence type="ECO:0000256" key="5">
    <source>
        <dbReference type="ARBA" id="ARBA00023136"/>
    </source>
</evidence>
<dbReference type="OrthoDB" id="6366728at2759"/>
<dbReference type="GO" id="GO:0050909">
    <property type="term" value="P:sensory perception of taste"/>
    <property type="evidence" value="ECO:0007669"/>
    <property type="project" value="InterPro"/>
</dbReference>
<name>A0A8J2H5P8_COTCN</name>
<keyword evidence="5 8" id="KW-0472">Membrane</keyword>
<feature type="transmembrane region" description="Helical" evidence="8">
    <location>
        <begin position="139"/>
        <end position="162"/>
    </location>
</feature>
<dbReference type="GO" id="GO:0043025">
    <property type="term" value="C:neuronal cell body"/>
    <property type="evidence" value="ECO:0007669"/>
    <property type="project" value="TreeGrafter"/>
</dbReference>
<protein>
    <recommendedName>
        <fullName evidence="8">Gustatory receptor</fullName>
    </recommendedName>
</protein>
<keyword evidence="3 8" id="KW-0812">Transmembrane</keyword>
<evidence type="ECO:0000256" key="1">
    <source>
        <dbReference type="ARBA" id="ARBA00004651"/>
    </source>
</evidence>
<evidence type="ECO:0000256" key="6">
    <source>
        <dbReference type="ARBA" id="ARBA00023170"/>
    </source>
</evidence>
<comment type="similarity">
    <text evidence="8">Belongs to the insect chemoreceptor superfamily. Gustatory receptor (GR) family.</text>
</comment>
<evidence type="ECO:0000256" key="2">
    <source>
        <dbReference type="ARBA" id="ARBA00022475"/>
    </source>
</evidence>
<dbReference type="GO" id="GO:0030424">
    <property type="term" value="C:axon"/>
    <property type="evidence" value="ECO:0007669"/>
    <property type="project" value="TreeGrafter"/>
</dbReference>
<dbReference type="Proteomes" id="UP000786811">
    <property type="component" value="Unassembled WGS sequence"/>
</dbReference>
<proteinExistence type="inferred from homology"/>
<accession>A0A8J2H5P8</accession>
<dbReference type="InterPro" id="IPR013604">
    <property type="entry name" value="7TM_chemorcpt"/>
</dbReference>
<feature type="transmembrane region" description="Helical" evidence="8">
    <location>
        <begin position="174"/>
        <end position="195"/>
    </location>
</feature>
<dbReference type="AlphaFoldDB" id="A0A8J2H5P8"/>
<dbReference type="PANTHER" id="PTHR21143:SF133">
    <property type="entry name" value="GUSTATORY AND PHEROMONE RECEPTOR 32A-RELATED"/>
    <property type="match status" value="1"/>
</dbReference>
<keyword evidence="2 8" id="KW-1003">Cell membrane</keyword>
<feature type="transmembrane region" description="Helical" evidence="8">
    <location>
        <begin position="83"/>
        <end position="105"/>
    </location>
</feature>